<dbReference type="AlphaFoldDB" id="A0A1I3R4C0"/>
<feature type="transmembrane region" description="Helical" evidence="1">
    <location>
        <begin position="467"/>
        <end position="487"/>
    </location>
</feature>
<organism evidence="2 3">
    <name type="scientific">Halobacillus dabanensis</name>
    <dbReference type="NCBI Taxonomy" id="240302"/>
    <lineage>
        <taxon>Bacteria</taxon>
        <taxon>Bacillati</taxon>
        <taxon>Bacillota</taxon>
        <taxon>Bacilli</taxon>
        <taxon>Bacillales</taxon>
        <taxon>Bacillaceae</taxon>
        <taxon>Halobacillus</taxon>
    </lineage>
</organism>
<feature type="transmembrane region" description="Helical" evidence="1">
    <location>
        <begin position="394"/>
        <end position="418"/>
    </location>
</feature>
<reference evidence="3" key="1">
    <citation type="submission" date="2016-10" db="EMBL/GenBank/DDBJ databases">
        <authorList>
            <person name="Varghese N."/>
            <person name="Submissions S."/>
        </authorList>
    </citation>
    <scope>NUCLEOTIDE SEQUENCE [LARGE SCALE GENOMIC DNA]</scope>
    <source>
        <strain evidence="3">CGMCC 1.3704</strain>
    </source>
</reference>
<evidence type="ECO:0000313" key="2">
    <source>
        <dbReference type="EMBL" id="SFJ40602.1"/>
    </source>
</evidence>
<evidence type="ECO:0000313" key="3">
    <source>
        <dbReference type="Proteomes" id="UP000183557"/>
    </source>
</evidence>
<dbReference type="RefSeq" id="WP_075035177.1">
    <property type="nucleotide sequence ID" value="NZ_FOSB01000002.1"/>
</dbReference>
<feature type="transmembrane region" description="Helical" evidence="1">
    <location>
        <begin position="430"/>
        <end position="447"/>
    </location>
</feature>
<gene>
    <name evidence="2" type="ORF">SAMN04487936_10258</name>
</gene>
<keyword evidence="3" id="KW-1185">Reference proteome</keyword>
<proteinExistence type="predicted"/>
<dbReference type="EMBL" id="FOSB01000002">
    <property type="protein sequence ID" value="SFJ40602.1"/>
    <property type="molecule type" value="Genomic_DNA"/>
</dbReference>
<feature type="transmembrane region" description="Helical" evidence="1">
    <location>
        <begin position="499"/>
        <end position="518"/>
    </location>
</feature>
<dbReference type="Proteomes" id="UP000183557">
    <property type="component" value="Unassembled WGS sequence"/>
</dbReference>
<accession>A0A1I3R4C0</accession>
<keyword evidence="1" id="KW-1133">Transmembrane helix</keyword>
<keyword evidence="1" id="KW-0472">Membrane</keyword>
<sequence>MKKVKQKLVWLLPTMIVLIGISLLFSQNYDKVTQPPDEEWSRELDIGKTPVLRRPNVSSQDGQPTISFLTEQGIQQNFYDKDFNMTDQVTYDVPVDKFTQFYINGNRMIYADYYSLYDEKTGDKITDIQSFYPLESQALYMNDQKLFAIEMDNLESTELLTIENTHTKLLAEETQSGTYLLTSEVTKAGNQLNYYMLENNEVEKLGESQFSLNDSEEIRDIQFTIHDDTLKLLVSTVLKQSASGKMQNFYYYSEGPVNENPNLSKVTFNDPFTDGELREVSDIKIQSLNKGSLLFFKAIGATETTFRESDQFNIYQAQIQSEGQSVVTRLSNTPELSNFPVSIDDRTVVWVDQDGEGHRLLLASQNSDVIEKADQITKRSLLHALGKTMGMLSYSLFTFLISIFWFLWPLLFIIILMFIKKDALDQDRPWVLYSGILIYLVAAVLVRDPMFPDALNRFAPSYLSFPGSPLFFLLGFALLSYGILRTGAKVRDWSIPIQLTYFISMHVLFIAVFFGPYLSPWQ</sequence>
<protein>
    <submittedName>
        <fullName evidence="2">Uncharacterized protein</fullName>
    </submittedName>
</protein>
<dbReference type="OrthoDB" id="2444734at2"/>
<name>A0A1I3R4C0_HALDA</name>
<keyword evidence="1" id="KW-0812">Transmembrane</keyword>
<evidence type="ECO:0000256" key="1">
    <source>
        <dbReference type="SAM" id="Phobius"/>
    </source>
</evidence>